<dbReference type="InterPro" id="IPR002625">
    <property type="entry name" value="Smr_dom"/>
</dbReference>
<gene>
    <name evidence="3" type="primary">RvY_12369-1</name>
    <name evidence="3" type="synonym">RvY_12369.1</name>
    <name evidence="3" type="ORF">RvY_12369</name>
</gene>
<feature type="region of interest" description="Disordered" evidence="1">
    <location>
        <begin position="144"/>
        <end position="171"/>
    </location>
</feature>
<dbReference type="Gene3D" id="3.30.1370.110">
    <property type="match status" value="1"/>
</dbReference>
<feature type="compositionally biased region" description="Polar residues" evidence="1">
    <location>
        <begin position="93"/>
        <end position="107"/>
    </location>
</feature>
<name>A0A1D1VT11_RAMVA</name>
<dbReference type="AlphaFoldDB" id="A0A1D1VT11"/>
<dbReference type="SMART" id="SM00463">
    <property type="entry name" value="SMR"/>
    <property type="match status" value="1"/>
</dbReference>
<dbReference type="InterPro" id="IPR013899">
    <property type="entry name" value="DUF1771"/>
</dbReference>
<protein>
    <recommendedName>
        <fullName evidence="2">Smr domain-containing protein</fullName>
    </recommendedName>
</protein>
<dbReference type="Pfam" id="PF01713">
    <property type="entry name" value="Smr"/>
    <property type="match status" value="1"/>
</dbReference>
<dbReference type="STRING" id="947166.A0A1D1VT11"/>
<dbReference type="InterPro" id="IPR036063">
    <property type="entry name" value="Smr_dom_sf"/>
</dbReference>
<dbReference type="GO" id="GO:0004519">
    <property type="term" value="F:endonuclease activity"/>
    <property type="evidence" value="ECO:0007669"/>
    <property type="project" value="TreeGrafter"/>
</dbReference>
<accession>A0A1D1VT11</accession>
<dbReference type="EMBL" id="BDGG01000007">
    <property type="protein sequence ID" value="GAV01699.1"/>
    <property type="molecule type" value="Genomic_DNA"/>
</dbReference>
<sequence>MAFSSTQMSTMKSSRKAPAALKALRKEFPDIAPDVVALMFESSNGDAMQARAYLQEMQVDLLRQKLATTDQADSGSQLSEAIPTAVDHPATPQVDTTLSASASQTGQKGCSLSGGSMVPTENDSVLAWQCGSQLANAARVHLGSLSHRPDGDPNDTQSSCPTDDDSGTADHIIQPVSQPEAAVDFLQSWKASREGFEGGGAAQEWAHDQRQETADLWESNGLFPMQLTLDKELACQLIMSFGLMQVPINVNHREDLKVDLDRCAAYALYLAWKSTQEKYILPTTSDEQFQDSKLAEALQELEHETYAEGTLKQTAFSQIMDETYALNLLGKESEARGMQMNSALKYQTESNLESKWVDVLLKAHNVDDDSALPHSSGNVRNVYASNLPKPVVGLPDEGGRSRLTVEADTFVPAAMQLNVKPVNFPGTGLPSGRTNKEVDYYGHRQEALELQRKAVQLGARAGASYRDKKLGGGAAAYYLQKSHETRAMAKDAHVAASLDILSTQNLNASDGEVDLHGLRADEVSYALDLFFQRKHNKKELKIISGVGRHSKNGAGTSEVRRQVAAYLKRHAFPYEEGPPDGVFYVQKWQKLMARPP</sequence>
<dbReference type="InterPro" id="IPR052772">
    <property type="entry name" value="Endo/PolyKinase_Domain-Protein"/>
</dbReference>
<dbReference type="PANTHER" id="PTHR46535:SF1">
    <property type="entry name" value="NEDD4-BINDING PROTEIN 2"/>
    <property type="match status" value="1"/>
</dbReference>
<dbReference type="SMART" id="SM01162">
    <property type="entry name" value="DUF1771"/>
    <property type="match status" value="1"/>
</dbReference>
<dbReference type="SUPFAM" id="SSF160443">
    <property type="entry name" value="SMR domain-like"/>
    <property type="match status" value="1"/>
</dbReference>
<feature type="domain" description="Smr" evidence="2">
    <location>
        <begin position="513"/>
        <end position="588"/>
    </location>
</feature>
<keyword evidence="4" id="KW-1185">Reference proteome</keyword>
<dbReference type="GO" id="GO:0005634">
    <property type="term" value="C:nucleus"/>
    <property type="evidence" value="ECO:0007669"/>
    <property type="project" value="TreeGrafter"/>
</dbReference>
<reference evidence="3 4" key="1">
    <citation type="journal article" date="2016" name="Nat. Commun.">
        <title>Extremotolerant tardigrade genome and improved radiotolerance of human cultured cells by tardigrade-unique protein.</title>
        <authorList>
            <person name="Hashimoto T."/>
            <person name="Horikawa D.D."/>
            <person name="Saito Y."/>
            <person name="Kuwahara H."/>
            <person name="Kozuka-Hata H."/>
            <person name="Shin-I T."/>
            <person name="Minakuchi Y."/>
            <person name="Ohishi K."/>
            <person name="Motoyama A."/>
            <person name="Aizu T."/>
            <person name="Enomoto A."/>
            <person name="Kondo K."/>
            <person name="Tanaka S."/>
            <person name="Hara Y."/>
            <person name="Koshikawa S."/>
            <person name="Sagara H."/>
            <person name="Miura T."/>
            <person name="Yokobori S."/>
            <person name="Miyagawa K."/>
            <person name="Suzuki Y."/>
            <person name="Kubo T."/>
            <person name="Oyama M."/>
            <person name="Kohara Y."/>
            <person name="Fujiyama A."/>
            <person name="Arakawa K."/>
            <person name="Katayama T."/>
            <person name="Toyoda A."/>
            <person name="Kunieda T."/>
        </authorList>
    </citation>
    <scope>NUCLEOTIDE SEQUENCE [LARGE SCALE GENOMIC DNA]</scope>
    <source>
        <strain evidence="3 4">YOKOZUNA-1</strain>
    </source>
</reference>
<evidence type="ECO:0000256" key="1">
    <source>
        <dbReference type="SAM" id="MobiDB-lite"/>
    </source>
</evidence>
<dbReference type="OrthoDB" id="3231855at2759"/>
<organism evidence="3 4">
    <name type="scientific">Ramazzottius varieornatus</name>
    <name type="common">Water bear</name>
    <name type="synonym">Tardigrade</name>
    <dbReference type="NCBI Taxonomy" id="947166"/>
    <lineage>
        <taxon>Eukaryota</taxon>
        <taxon>Metazoa</taxon>
        <taxon>Ecdysozoa</taxon>
        <taxon>Tardigrada</taxon>
        <taxon>Eutardigrada</taxon>
        <taxon>Parachela</taxon>
        <taxon>Hypsibioidea</taxon>
        <taxon>Ramazzottiidae</taxon>
        <taxon>Ramazzottius</taxon>
    </lineage>
</organism>
<comment type="caution">
    <text evidence="3">The sequence shown here is derived from an EMBL/GenBank/DDBJ whole genome shotgun (WGS) entry which is preliminary data.</text>
</comment>
<evidence type="ECO:0000313" key="4">
    <source>
        <dbReference type="Proteomes" id="UP000186922"/>
    </source>
</evidence>
<dbReference type="PROSITE" id="PS50828">
    <property type="entry name" value="SMR"/>
    <property type="match status" value="1"/>
</dbReference>
<dbReference type="Proteomes" id="UP000186922">
    <property type="component" value="Unassembled WGS sequence"/>
</dbReference>
<evidence type="ECO:0000259" key="2">
    <source>
        <dbReference type="PROSITE" id="PS50828"/>
    </source>
</evidence>
<evidence type="ECO:0000313" key="3">
    <source>
        <dbReference type="EMBL" id="GAV01699.1"/>
    </source>
</evidence>
<proteinExistence type="predicted"/>
<feature type="region of interest" description="Disordered" evidence="1">
    <location>
        <begin position="83"/>
        <end position="107"/>
    </location>
</feature>
<dbReference type="PANTHER" id="PTHR46535">
    <property type="entry name" value="NEDD4-BINDING PROTEIN 2"/>
    <property type="match status" value="1"/>
</dbReference>